<protein>
    <submittedName>
        <fullName evidence="4">Usher syndrome 2A (autosomal recessive, mild)</fullName>
    </submittedName>
</protein>
<dbReference type="Gene3D" id="2.60.120.200">
    <property type="match status" value="1"/>
</dbReference>
<reference evidence="4" key="2">
    <citation type="submission" date="2025-08" db="UniProtKB">
        <authorList>
            <consortium name="Ensembl"/>
        </authorList>
    </citation>
    <scope>IDENTIFICATION</scope>
</reference>
<evidence type="ECO:0000313" key="4">
    <source>
        <dbReference type="Ensembl" id="ENSSFAP00005006293.1"/>
    </source>
</evidence>
<dbReference type="Gene3D" id="2.60.120.260">
    <property type="entry name" value="Galactose-binding domain-like"/>
    <property type="match status" value="1"/>
</dbReference>
<evidence type="ECO:0000313" key="5">
    <source>
        <dbReference type="Proteomes" id="UP000472267"/>
    </source>
</evidence>
<dbReference type="PROSITE" id="PS51117">
    <property type="entry name" value="LAMININ_NTER"/>
    <property type="match status" value="1"/>
</dbReference>
<dbReference type="Ensembl" id="ENSSFAT00005006616.1">
    <property type="protein sequence ID" value="ENSSFAP00005006293.1"/>
    <property type="gene ID" value="ENSSFAG00005003827.1"/>
</dbReference>
<dbReference type="InterPro" id="IPR008211">
    <property type="entry name" value="Laminin_N"/>
</dbReference>
<evidence type="ECO:0000256" key="2">
    <source>
        <dbReference type="ARBA" id="ARBA00023292"/>
    </source>
</evidence>
<reference evidence="4" key="1">
    <citation type="submission" date="2019-06" db="EMBL/GenBank/DDBJ databases">
        <authorList>
            <consortium name="Wellcome Sanger Institute Data Sharing"/>
        </authorList>
    </citation>
    <scope>NUCLEOTIDE SEQUENCE [LARGE SCALE GENOMIC DNA]</scope>
</reference>
<sequence>MSATLMDFQIHDRRASLFLDGLEADGTPYDTQPLAARLSDTSEGGAMWVGLSANGSNQFIGWMQDFRFYPATLTNREIVELFSGTLPELHVQSDCRCPPSHPRVHPLVERYCIPNAVEDTTNDRVLRLNLNAHPLSYINDHDMGTTWLSKVMTKHELDEGVTITVDLANGQYQVMHLI</sequence>
<accession>A0A672FIF9</accession>
<keyword evidence="1" id="KW-1015">Disulfide bond</keyword>
<proteinExistence type="predicted"/>
<name>A0A672FIF9_SALFA</name>
<dbReference type="Proteomes" id="UP000472267">
    <property type="component" value="Chromosome 1"/>
</dbReference>
<gene>
    <name evidence="4" type="primary">ush2a</name>
</gene>
<dbReference type="SUPFAM" id="SSF49899">
    <property type="entry name" value="Concanavalin A-like lectins/glucanases"/>
    <property type="match status" value="1"/>
</dbReference>
<dbReference type="AlphaFoldDB" id="A0A672FIF9"/>
<evidence type="ECO:0000259" key="3">
    <source>
        <dbReference type="PROSITE" id="PS51117"/>
    </source>
</evidence>
<reference evidence="4" key="3">
    <citation type="submission" date="2025-09" db="UniProtKB">
        <authorList>
            <consortium name="Ensembl"/>
        </authorList>
    </citation>
    <scope>IDENTIFICATION</scope>
</reference>
<evidence type="ECO:0000256" key="1">
    <source>
        <dbReference type="ARBA" id="ARBA00023157"/>
    </source>
</evidence>
<keyword evidence="5" id="KW-1185">Reference proteome</keyword>
<feature type="domain" description="Laminin N-terminal" evidence="3">
    <location>
        <begin position="64"/>
        <end position="178"/>
    </location>
</feature>
<keyword evidence="2" id="KW-0424">Laminin EGF-like domain</keyword>
<organism evidence="4 5">
    <name type="scientific">Salarias fasciatus</name>
    <name type="common">Jewelled blenny</name>
    <name type="synonym">Blennius fasciatus</name>
    <dbReference type="NCBI Taxonomy" id="181472"/>
    <lineage>
        <taxon>Eukaryota</taxon>
        <taxon>Metazoa</taxon>
        <taxon>Chordata</taxon>
        <taxon>Craniata</taxon>
        <taxon>Vertebrata</taxon>
        <taxon>Euteleostomi</taxon>
        <taxon>Actinopterygii</taxon>
        <taxon>Neopterygii</taxon>
        <taxon>Teleostei</taxon>
        <taxon>Neoteleostei</taxon>
        <taxon>Acanthomorphata</taxon>
        <taxon>Ovalentaria</taxon>
        <taxon>Blenniimorphae</taxon>
        <taxon>Blenniiformes</taxon>
        <taxon>Blennioidei</taxon>
        <taxon>Blenniidae</taxon>
        <taxon>Salariinae</taxon>
        <taxon>Salarias</taxon>
    </lineage>
</organism>
<dbReference type="InterPro" id="IPR013320">
    <property type="entry name" value="ConA-like_dom_sf"/>
</dbReference>